<keyword evidence="4" id="KW-1185">Reference proteome</keyword>
<comment type="caution">
    <text evidence="3">The sequence shown here is derived from an EMBL/GenBank/DDBJ whole genome shotgun (WGS) entry which is preliminary data.</text>
</comment>
<dbReference type="Gene3D" id="2.20.200.10">
    <property type="entry name" value="Outer membrane efflux proteins (OEP)"/>
    <property type="match status" value="1"/>
</dbReference>
<dbReference type="PROSITE" id="PS51257">
    <property type="entry name" value="PROKAR_LIPOPROTEIN"/>
    <property type="match status" value="1"/>
</dbReference>
<dbReference type="EMBL" id="JBEWLY010000023">
    <property type="protein sequence ID" value="MET1756736.1"/>
    <property type="molecule type" value="Genomic_DNA"/>
</dbReference>
<keyword evidence="2" id="KW-0472">Membrane</keyword>
<protein>
    <submittedName>
        <fullName evidence="3">Efflux transporter outer membrane subunit</fullName>
    </submittedName>
</protein>
<feature type="chain" id="PRO_5044963070" evidence="2">
    <location>
        <begin position="33"/>
        <end position="491"/>
    </location>
</feature>
<gene>
    <name evidence="3" type="ORF">ABVV53_14925</name>
</gene>
<sequence>MRRLRFPSRLLAGLSALSLGACSLAPTYVTPAAPVPPTLPAGDAYLAEAEAALPAVSYAEIFRDPGLQQLIAQALENNRDLQVAAANVTAARALVRVVRADQIPAIGVTGGGTYADNGGSGTIAGSPGVAASARRGWAYSAQGGVSSFELDFFGKYANATEAQRNDALASEAAARTVRLAVVADLVQAWATYGADRELLAIARATVTNAERSVELTSARLRGGIAPRTDLRQAEQVLETARSDVAEQTTALAQDANAIRLLVGSNFDQALLPAGVDDVVNSLAPLAAGTSSQVLLRRPDVVQAEYQLRAANADIGVARAQLFPSITLNGLTGFASDALSSLFSGSHFRWSGGASASGSIFNAGGRQANVEVTKAQRDAALASYERAVQIAFREVSDALADQGTLSERLRAATAGTDAAADTARLTEARYRFGVDSFLASLDAQRSLYAAQRALIATRLAVANNRITLYRVLGGDRATATAAIPPRDAPSPF</sequence>
<keyword evidence="2" id="KW-0449">Lipoprotein</keyword>
<accession>A0ABV2D4D5</accession>
<dbReference type="InterPro" id="IPR010131">
    <property type="entry name" value="MdtP/NodT-like"/>
</dbReference>
<organism evidence="3 4">
    <name type="scientific">Novosphingobium kalidii</name>
    <dbReference type="NCBI Taxonomy" id="3230299"/>
    <lineage>
        <taxon>Bacteria</taxon>
        <taxon>Pseudomonadati</taxon>
        <taxon>Pseudomonadota</taxon>
        <taxon>Alphaproteobacteria</taxon>
        <taxon>Sphingomonadales</taxon>
        <taxon>Sphingomonadaceae</taxon>
        <taxon>Novosphingobium</taxon>
    </lineage>
</organism>
<dbReference type="Gene3D" id="1.20.1600.10">
    <property type="entry name" value="Outer membrane efflux proteins (OEP)"/>
    <property type="match status" value="1"/>
</dbReference>
<keyword evidence="2" id="KW-0564">Palmitate</keyword>
<keyword evidence="2" id="KW-1134">Transmembrane beta strand</keyword>
<evidence type="ECO:0000256" key="1">
    <source>
        <dbReference type="ARBA" id="ARBA00007613"/>
    </source>
</evidence>
<keyword evidence="2" id="KW-0812">Transmembrane</keyword>
<reference evidence="3 4" key="1">
    <citation type="submission" date="2024-07" db="EMBL/GenBank/DDBJ databases">
        <title>Novosphingobium kalidii RD2P27.</title>
        <authorList>
            <person name="Sun J.-Q."/>
        </authorList>
    </citation>
    <scope>NUCLEOTIDE SEQUENCE [LARGE SCALE GENOMIC DNA]</scope>
    <source>
        <strain evidence="3 4">RD2P27</strain>
    </source>
</reference>
<comment type="similarity">
    <text evidence="1 2">Belongs to the outer membrane factor (OMF) (TC 1.B.17) family.</text>
</comment>
<feature type="signal peptide" evidence="2">
    <location>
        <begin position="1"/>
        <end position="32"/>
    </location>
</feature>
<dbReference type="PANTHER" id="PTHR30203:SF32">
    <property type="entry name" value="CATION EFFLUX SYSTEM PROTEIN CUSC"/>
    <property type="match status" value="1"/>
</dbReference>
<dbReference type="InterPro" id="IPR003423">
    <property type="entry name" value="OMP_efflux"/>
</dbReference>
<keyword evidence="2" id="KW-0732">Signal</keyword>
<dbReference type="PANTHER" id="PTHR30203">
    <property type="entry name" value="OUTER MEMBRANE CATION EFFLUX PROTEIN"/>
    <property type="match status" value="1"/>
</dbReference>
<comment type="subcellular location">
    <subcellularLocation>
        <location evidence="2">Cell membrane</location>
        <topology evidence="2">Lipid-anchor</topology>
    </subcellularLocation>
</comment>
<dbReference type="Proteomes" id="UP001548713">
    <property type="component" value="Unassembled WGS sequence"/>
</dbReference>
<dbReference type="RefSeq" id="WP_353985226.1">
    <property type="nucleotide sequence ID" value="NZ_JBEWLY010000023.1"/>
</dbReference>
<evidence type="ECO:0000313" key="4">
    <source>
        <dbReference type="Proteomes" id="UP001548713"/>
    </source>
</evidence>
<name>A0ABV2D4D5_9SPHN</name>
<dbReference type="SUPFAM" id="SSF56954">
    <property type="entry name" value="Outer membrane efflux proteins (OEP)"/>
    <property type="match status" value="1"/>
</dbReference>
<dbReference type="NCBIfam" id="TIGR01845">
    <property type="entry name" value="outer_NodT"/>
    <property type="match status" value="1"/>
</dbReference>
<evidence type="ECO:0000256" key="2">
    <source>
        <dbReference type="RuleBase" id="RU362097"/>
    </source>
</evidence>
<dbReference type="Pfam" id="PF02321">
    <property type="entry name" value="OEP"/>
    <property type="match status" value="2"/>
</dbReference>
<evidence type="ECO:0000313" key="3">
    <source>
        <dbReference type="EMBL" id="MET1756736.1"/>
    </source>
</evidence>
<proteinExistence type="inferred from homology"/>